<evidence type="ECO:0000256" key="2">
    <source>
        <dbReference type="ARBA" id="ARBA00023002"/>
    </source>
</evidence>
<feature type="compositionally biased region" description="Low complexity" evidence="3">
    <location>
        <begin position="231"/>
        <end position="243"/>
    </location>
</feature>
<dbReference type="InterPro" id="IPR036291">
    <property type="entry name" value="NAD(P)-bd_dom_sf"/>
</dbReference>
<dbReference type="SUPFAM" id="SSF51735">
    <property type="entry name" value="NAD(P)-binding Rossmann-fold domains"/>
    <property type="match status" value="1"/>
</dbReference>
<evidence type="ECO:0000313" key="4">
    <source>
        <dbReference type="EMBL" id="MFC0568010.1"/>
    </source>
</evidence>
<name>A0ABV6P4S1_9ACTN</name>
<dbReference type="CDD" id="cd05233">
    <property type="entry name" value="SDR_c"/>
    <property type="match status" value="1"/>
</dbReference>
<feature type="region of interest" description="Disordered" evidence="3">
    <location>
        <begin position="218"/>
        <end position="250"/>
    </location>
</feature>
<accession>A0ABV6P4S1</accession>
<reference evidence="4 5" key="1">
    <citation type="submission" date="2024-09" db="EMBL/GenBank/DDBJ databases">
        <authorList>
            <person name="Sun Q."/>
            <person name="Mori K."/>
        </authorList>
    </citation>
    <scope>NUCLEOTIDE SEQUENCE [LARGE SCALE GENOMIC DNA]</scope>
    <source>
        <strain evidence="4 5">TBRC 2205</strain>
    </source>
</reference>
<keyword evidence="2 4" id="KW-0560">Oxidoreductase</keyword>
<dbReference type="EC" id="1.-.-.-" evidence="4"/>
<dbReference type="GO" id="GO:0016491">
    <property type="term" value="F:oxidoreductase activity"/>
    <property type="evidence" value="ECO:0007669"/>
    <property type="project" value="UniProtKB-KW"/>
</dbReference>
<dbReference type="PRINTS" id="PR00081">
    <property type="entry name" value="GDHRDH"/>
</dbReference>
<dbReference type="EMBL" id="JBHLUE010000026">
    <property type="protein sequence ID" value="MFC0568010.1"/>
    <property type="molecule type" value="Genomic_DNA"/>
</dbReference>
<protein>
    <submittedName>
        <fullName evidence="4">SDR family NAD(P)-dependent oxidoreductase</fullName>
        <ecNumber evidence="4">1.-.-.-</ecNumber>
    </submittedName>
</protein>
<dbReference type="RefSeq" id="WP_377343407.1">
    <property type="nucleotide sequence ID" value="NZ_JBHLUE010000026.1"/>
</dbReference>
<sequence>MTARSFVVVGGTAGLGLAAARLLVNEHRVTVFGDAPDEVAAVTDELGCAGAVCDVSSYEQVRAAFAEVVDRTGVIAGVAACTARWAGGDLDELSPDQLRRIVEVDVLGATYVLREALRHLRRQGFGTIVYPGAAAATSARPDLPVYRAARSYGTSLVESLAGQRRDDGVRVLLVCPGPMPTRLRERADGELLDEAYAQPEPVVAELVRLLQLDPADVSDRAGAADPAGVSDRAGAADPAGRPRMTAEPSR</sequence>
<dbReference type="Proteomes" id="UP001589894">
    <property type="component" value="Unassembled WGS sequence"/>
</dbReference>
<dbReference type="PANTHER" id="PTHR43669">
    <property type="entry name" value="5-KETO-D-GLUCONATE 5-REDUCTASE"/>
    <property type="match status" value="1"/>
</dbReference>
<dbReference type="PANTHER" id="PTHR43669:SF6">
    <property type="entry name" value="DECAPRENYLPHOSPHORYL-2-KETO-BETA-D-ERYTHRO-PENTOSE REDUCTASE"/>
    <property type="match status" value="1"/>
</dbReference>
<dbReference type="Pfam" id="PF00106">
    <property type="entry name" value="adh_short"/>
    <property type="match status" value="1"/>
</dbReference>
<evidence type="ECO:0000313" key="5">
    <source>
        <dbReference type="Proteomes" id="UP001589894"/>
    </source>
</evidence>
<dbReference type="InterPro" id="IPR002347">
    <property type="entry name" value="SDR_fam"/>
</dbReference>
<proteinExistence type="inferred from homology"/>
<dbReference type="Gene3D" id="3.40.50.720">
    <property type="entry name" value="NAD(P)-binding Rossmann-like Domain"/>
    <property type="match status" value="1"/>
</dbReference>
<gene>
    <name evidence="4" type="ORF">ACFFHU_28180</name>
</gene>
<evidence type="ECO:0000256" key="3">
    <source>
        <dbReference type="SAM" id="MobiDB-lite"/>
    </source>
</evidence>
<comment type="caution">
    <text evidence="4">The sequence shown here is derived from an EMBL/GenBank/DDBJ whole genome shotgun (WGS) entry which is preliminary data.</text>
</comment>
<evidence type="ECO:0000256" key="1">
    <source>
        <dbReference type="ARBA" id="ARBA00006484"/>
    </source>
</evidence>
<comment type="similarity">
    <text evidence="1">Belongs to the short-chain dehydrogenases/reductases (SDR) family.</text>
</comment>
<organism evidence="4 5">
    <name type="scientific">Plantactinospora siamensis</name>
    <dbReference type="NCBI Taxonomy" id="555372"/>
    <lineage>
        <taxon>Bacteria</taxon>
        <taxon>Bacillati</taxon>
        <taxon>Actinomycetota</taxon>
        <taxon>Actinomycetes</taxon>
        <taxon>Micromonosporales</taxon>
        <taxon>Micromonosporaceae</taxon>
        <taxon>Plantactinospora</taxon>
    </lineage>
</organism>
<keyword evidence="5" id="KW-1185">Reference proteome</keyword>